<proteinExistence type="predicted"/>
<organism evidence="1 2">
    <name type="scientific">Klebsiella pneumoniae</name>
    <dbReference type="NCBI Taxonomy" id="573"/>
    <lineage>
        <taxon>Bacteria</taxon>
        <taxon>Pseudomonadati</taxon>
        <taxon>Pseudomonadota</taxon>
        <taxon>Gammaproteobacteria</taxon>
        <taxon>Enterobacterales</taxon>
        <taxon>Enterobacteriaceae</taxon>
        <taxon>Klebsiella/Raoultella group</taxon>
        <taxon>Klebsiella</taxon>
        <taxon>Klebsiella pneumoniae complex</taxon>
    </lineage>
</organism>
<name>A0A2X3CB07_KLEPN</name>
<gene>
    <name evidence="1" type="ORF">NCTC9645_00519</name>
</gene>
<accession>A0A2X3CB07</accession>
<dbReference type="AlphaFoldDB" id="A0A2X3CB07"/>
<protein>
    <submittedName>
        <fullName evidence="1">ArsR family transcriptional regulator</fullName>
    </submittedName>
</protein>
<reference evidence="1 2" key="1">
    <citation type="submission" date="2018-06" db="EMBL/GenBank/DDBJ databases">
        <authorList>
            <consortium name="Pathogen Informatics"/>
            <person name="Doyle S."/>
        </authorList>
    </citation>
    <scope>NUCLEOTIDE SEQUENCE [LARGE SCALE GENOMIC DNA]</scope>
    <source>
        <strain evidence="1 2">NCTC9645</strain>
    </source>
</reference>
<evidence type="ECO:0000313" key="1">
    <source>
        <dbReference type="EMBL" id="SQC11147.1"/>
    </source>
</evidence>
<sequence>MRNDQKTAGELAVNIYEYMLREKWLAADGLALTSAGKTQLERLGAVLNARPRRKPCCPCLDWSERRFHLGGDAGSALMTLFQQKGWITRAPGYREVQVTDSGKAALSRLFNLKVRG</sequence>
<dbReference type="EMBL" id="UASO01000003">
    <property type="protein sequence ID" value="SQC11147.1"/>
    <property type="molecule type" value="Genomic_DNA"/>
</dbReference>
<dbReference type="Proteomes" id="UP000250675">
    <property type="component" value="Unassembled WGS sequence"/>
</dbReference>
<evidence type="ECO:0000313" key="2">
    <source>
        <dbReference type="Proteomes" id="UP000250675"/>
    </source>
</evidence>